<dbReference type="RefSeq" id="WP_104001489.1">
    <property type="nucleotide sequence ID" value="NZ_FNVQ01000001.1"/>
</dbReference>
<evidence type="ECO:0000313" key="6">
    <source>
        <dbReference type="EMBL" id="SEF78427.1"/>
    </source>
</evidence>
<dbReference type="AlphaFoldDB" id="A0A1H5UW42"/>
<dbReference type="Proteomes" id="UP000236745">
    <property type="component" value="Unassembled WGS sequence"/>
</dbReference>
<evidence type="ECO:0000256" key="2">
    <source>
        <dbReference type="ARBA" id="ARBA00022723"/>
    </source>
</evidence>
<dbReference type="GO" id="GO:0046872">
    <property type="term" value="F:metal ion binding"/>
    <property type="evidence" value="ECO:0007669"/>
    <property type="project" value="UniProtKB-KW"/>
</dbReference>
<accession>A0A1H5UW42</accession>
<evidence type="ECO:0000256" key="4">
    <source>
        <dbReference type="ARBA" id="ARBA00023014"/>
    </source>
</evidence>
<proteinExistence type="predicted"/>
<dbReference type="InterPro" id="IPR042216">
    <property type="entry name" value="MitoNEET_CISD"/>
</dbReference>
<dbReference type="OrthoDB" id="9795032at2"/>
<dbReference type="Pfam" id="PF09360">
    <property type="entry name" value="zf-CDGSH"/>
    <property type="match status" value="1"/>
</dbReference>
<evidence type="ECO:0000313" key="7">
    <source>
        <dbReference type="Proteomes" id="UP000236745"/>
    </source>
</evidence>
<keyword evidence="3" id="KW-0408">Iron</keyword>
<dbReference type="Gene3D" id="3.40.5.90">
    <property type="entry name" value="CDGSH iron-sulfur domain, mitoNEET-type"/>
    <property type="match status" value="2"/>
</dbReference>
<dbReference type="EMBL" id="FNVQ01000001">
    <property type="protein sequence ID" value="SEF78427.1"/>
    <property type="molecule type" value="Genomic_DNA"/>
</dbReference>
<keyword evidence="2" id="KW-0479">Metal-binding</keyword>
<dbReference type="InterPro" id="IPR052950">
    <property type="entry name" value="CISD"/>
</dbReference>
<evidence type="ECO:0000256" key="3">
    <source>
        <dbReference type="ARBA" id="ARBA00023004"/>
    </source>
</evidence>
<keyword evidence="7" id="KW-1185">Reference proteome</keyword>
<protein>
    <submittedName>
        <fullName evidence="6">Iron-binding zinc finger CDGSH type</fullName>
    </submittedName>
</protein>
<evidence type="ECO:0000256" key="1">
    <source>
        <dbReference type="ARBA" id="ARBA00022714"/>
    </source>
</evidence>
<dbReference type="GO" id="GO:0051537">
    <property type="term" value="F:2 iron, 2 sulfur cluster binding"/>
    <property type="evidence" value="ECO:0007669"/>
    <property type="project" value="UniProtKB-KW"/>
</dbReference>
<gene>
    <name evidence="6" type="ORF">SAMN05444390_101504</name>
</gene>
<reference evidence="6 7" key="1">
    <citation type="submission" date="2016-10" db="EMBL/GenBank/DDBJ databases">
        <authorList>
            <person name="de Groot N.N."/>
        </authorList>
    </citation>
    <scope>NUCLEOTIDE SEQUENCE [LARGE SCALE GENOMIC DNA]</scope>
    <source>
        <strain evidence="6 7">DSM 22012</strain>
    </source>
</reference>
<keyword evidence="4" id="KW-0411">Iron-sulfur</keyword>
<dbReference type="InterPro" id="IPR018967">
    <property type="entry name" value="FeS-contain_CDGSH-typ"/>
</dbReference>
<feature type="domain" description="Iron-binding zinc finger CDGSH type" evidence="5">
    <location>
        <begin position="11"/>
        <end position="48"/>
    </location>
</feature>
<dbReference type="PANTHER" id="PTHR46491:SF3">
    <property type="entry name" value="CDGSH IRON-SULFUR DOMAIN-CONTAINING PROTEIN 3, MITOCHONDRIAL"/>
    <property type="match status" value="1"/>
</dbReference>
<name>A0A1H5UW42_9GAMM</name>
<organism evidence="6 7">
    <name type="scientific">Marinobacterium lutimaris</name>
    <dbReference type="NCBI Taxonomy" id="568106"/>
    <lineage>
        <taxon>Bacteria</taxon>
        <taxon>Pseudomonadati</taxon>
        <taxon>Pseudomonadota</taxon>
        <taxon>Gammaproteobacteria</taxon>
        <taxon>Oceanospirillales</taxon>
        <taxon>Oceanospirillaceae</taxon>
        <taxon>Marinobacterium</taxon>
    </lineage>
</organism>
<dbReference type="GO" id="GO:0005737">
    <property type="term" value="C:cytoplasm"/>
    <property type="evidence" value="ECO:0007669"/>
    <property type="project" value="UniProtKB-ARBA"/>
</dbReference>
<keyword evidence="1" id="KW-0001">2Fe-2S</keyword>
<dbReference type="SMART" id="SM00704">
    <property type="entry name" value="ZnF_CDGSH"/>
    <property type="match status" value="2"/>
</dbReference>
<feature type="domain" description="Iron-binding zinc finger CDGSH type" evidence="5">
    <location>
        <begin position="49"/>
        <end position="84"/>
    </location>
</feature>
<dbReference type="PANTHER" id="PTHR46491">
    <property type="entry name" value="CDGSH IRON SULFUR DOMAIN PROTEIN HOMOLOG"/>
    <property type="match status" value="1"/>
</dbReference>
<evidence type="ECO:0000259" key="5">
    <source>
        <dbReference type="SMART" id="SM00704"/>
    </source>
</evidence>
<sequence length="85" mass="9067">MSHSPVHRAGNAPVTIKLKQGEVYAWCACGRSSNQPFCDGSHVGTGLDPLVFEAESDDEVQLCTCKFTATPPICDGSHCDIEQDG</sequence>